<evidence type="ECO:0000313" key="2">
    <source>
        <dbReference type="Proteomes" id="UP000003494"/>
    </source>
</evidence>
<dbReference type="HOGENOM" id="CLU_3296510_0_0_9"/>
<evidence type="ECO:0000313" key="1">
    <source>
        <dbReference type="EMBL" id="EEP27550.1"/>
    </source>
</evidence>
<name>C4GDS1_9FIRM</name>
<dbReference type="STRING" id="626523.GCWU000342_02245"/>
<proteinExistence type="predicted"/>
<dbReference type="EMBL" id="ACIP02000007">
    <property type="protein sequence ID" value="EEP27550.1"/>
    <property type="molecule type" value="Genomic_DNA"/>
</dbReference>
<reference evidence="1" key="1">
    <citation type="submission" date="2009-04" db="EMBL/GenBank/DDBJ databases">
        <authorList>
            <person name="Weinstock G."/>
            <person name="Sodergren E."/>
            <person name="Clifton S."/>
            <person name="Fulton L."/>
            <person name="Fulton B."/>
            <person name="Courtney L."/>
            <person name="Fronick C."/>
            <person name="Harrison M."/>
            <person name="Strong C."/>
            <person name="Farmer C."/>
            <person name="Delahaunty K."/>
            <person name="Markovic C."/>
            <person name="Hall O."/>
            <person name="Minx P."/>
            <person name="Tomlinson C."/>
            <person name="Mitreva M."/>
            <person name="Nelson J."/>
            <person name="Hou S."/>
            <person name="Wollam A."/>
            <person name="Pepin K.H."/>
            <person name="Johnson M."/>
            <person name="Bhonagiri V."/>
            <person name="Nash W.E."/>
            <person name="Warren W."/>
            <person name="Chinwalla A."/>
            <person name="Mardis E.R."/>
            <person name="Wilson R.K."/>
        </authorList>
    </citation>
    <scope>NUCLEOTIDE SEQUENCE [LARGE SCALE GENOMIC DNA]</scope>
    <source>
        <strain evidence="1">DSM 14600</strain>
    </source>
</reference>
<keyword evidence="2" id="KW-1185">Reference proteome</keyword>
<sequence length="40" mass="4668">MKCILREYSIFALDQIKHMIGKEPKRIDSDNVLTFGQESL</sequence>
<gene>
    <name evidence="1" type="ORF">GCWU000342_02245</name>
</gene>
<protein>
    <submittedName>
        <fullName evidence="1">Uncharacterized protein</fullName>
    </submittedName>
</protein>
<dbReference type="Proteomes" id="UP000003494">
    <property type="component" value="Unassembled WGS sequence"/>
</dbReference>
<comment type="caution">
    <text evidence="1">The sequence shown here is derived from an EMBL/GenBank/DDBJ whole genome shotgun (WGS) entry which is preliminary data.</text>
</comment>
<organism evidence="1 2">
    <name type="scientific">Shuttleworthella satelles DSM 14600</name>
    <dbReference type="NCBI Taxonomy" id="626523"/>
    <lineage>
        <taxon>Bacteria</taxon>
        <taxon>Bacillati</taxon>
        <taxon>Bacillota</taxon>
        <taxon>Clostridia</taxon>
        <taxon>Lachnospirales</taxon>
        <taxon>Lachnospiraceae</taxon>
        <taxon>Shuttleworthella</taxon>
    </lineage>
</organism>
<dbReference type="AlphaFoldDB" id="C4GDS1"/>
<accession>C4GDS1</accession>